<evidence type="ECO:0000313" key="3">
    <source>
        <dbReference type="EMBL" id="TVZ04078.1"/>
    </source>
</evidence>
<keyword evidence="4" id="KW-1185">Reference proteome</keyword>
<accession>A0A6P2BYS6</accession>
<reference evidence="3 4" key="1">
    <citation type="submission" date="2018-11" db="EMBL/GenBank/DDBJ databases">
        <title>Trebonia kvetii gen.nov., sp.nov., a novel acidophilic actinobacterium, and proposal of the new actinobacterial family Treboniaceae fam. nov.</title>
        <authorList>
            <person name="Rapoport D."/>
            <person name="Sagova-Mareckova M."/>
            <person name="Sedlacek I."/>
            <person name="Provaznik J."/>
            <person name="Kralova S."/>
            <person name="Pavlinic D."/>
            <person name="Benes V."/>
            <person name="Kopecky J."/>
        </authorList>
    </citation>
    <scope>NUCLEOTIDE SEQUENCE [LARGE SCALE GENOMIC DNA]</scope>
    <source>
        <strain evidence="3 4">15Tr583</strain>
    </source>
</reference>
<feature type="region of interest" description="Disordered" evidence="1">
    <location>
        <begin position="1"/>
        <end position="22"/>
    </location>
</feature>
<dbReference type="OrthoDB" id="123261at2"/>
<feature type="transmembrane region" description="Helical" evidence="2">
    <location>
        <begin position="66"/>
        <end position="87"/>
    </location>
</feature>
<keyword evidence="2" id="KW-0472">Membrane</keyword>
<comment type="caution">
    <text evidence="3">The sequence shown here is derived from an EMBL/GenBank/DDBJ whole genome shotgun (WGS) entry which is preliminary data.</text>
</comment>
<proteinExistence type="predicted"/>
<protein>
    <submittedName>
        <fullName evidence="3">DUF3311 domain-containing protein</fullName>
    </submittedName>
</protein>
<evidence type="ECO:0000256" key="2">
    <source>
        <dbReference type="SAM" id="Phobius"/>
    </source>
</evidence>
<keyword evidence="2" id="KW-0812">Transmembrane</keyword>
<evidence type="ECO:0000313" key="4">
    <source>
        <dbReference type="Proteomes" id="UP000460272"/>
    </source>
</evidence>
<evidence type="ECO:0000256" key="1">
    <source>
        <dbReference type="SAM" id="MobiDB-lite"/>
    </source>
</evidence>
<dbReference type="EMBL" id="RPFW01000003">
    <property type="protein sequence ID" value="TVZ04078.1"/>
    <property type="molecule type" value="Genomic_DNA"/>
</dbReference>
<dbReference type="Proteomes" id="UP000460272">
    <property type="component" value="Unassembled WGS sequence"/>
</dbReference>
<keyword evidence="2" id="KW-1133">Transmembrane helix</keyword>
<dbReference type="AlphaFoldDB" id="A0A6P2BYS6"/>
<feature type="transmembrane region" description="Helical" evidence="2">
    <location>
        <begin position="31"/>
        <end position="54"/>
    </location>
</feature>
<gene>
    <name evidence="3" type="ORF">EAS64_16820</name>
</gene>
<sequence length="106" mass="11099">MNQPSATPSAPRGPHDPALNQAKNPVAAHPITSAAIFVLVAGAICGTLIVPIYAHVTPKIGDFPFFYFYLLAYMPVVAIALWLASLLQRRLATPAGSSGSDAEVAL</sequence>
<organism evidence="3 4">
    <name type="scientific">Trebonia kvetii</name>
    <dbReference type="NCBI Taxonomy" id="2480626"/>
    <lineage>
        <taxon>Bacteria</taxon>
        <taxon>Bacillati</taxon>
        <taxon>Actinomycetota</taxon>
        <taxon>Actinomycetes</taxon>
        <taxon>Streptosporangiales</taxon>
        <taxon>Treboniaceae</taxon>
        <taxon>Trebonia</taxon>
    </lineage>
</organism>
<name>A0A6P2BYS6_9ACTN</name>
<dbReference type="RefSeq" id="WP_145853948.1">
    <property type="nucleotide sequence ID" value="NZ_RPFW01000003.1"/>
</dbReference>